<protein>
    <recommendedName>
        <fullName evidence="5">Antitoxin</fullName>
    </recommendedName>
</protein>
<reference evidence="2 4" key="2">
    <citation type="submission" date="2023-03" db="EMBL/GenBank/DDBJ databases">
        <title>Complete genome sequence of an Enterococcus faecalis urinary isolate.</title>
        <authorList>
            <person name="Brauer A.L."/>
            <person name="Armbruster C.E."/>
        </authorList>
    </citation>
    <scope>NUCLEOTIDE SEQUENCE [LARGE SCALE GENOMIC DNA]</scope>
    <source>
        <strain evidence="2 4">3143</strain>
        <plasmid evidence="2 4">unnamed2</plasmid>
    </source>
</reference>
<dbReference type="EMBL" id="CP119530">
    <property type="protein sequence ID" value="WER44440.1"/>
    <property type="molecule type" value="Genomic_DNA"/>
</dbReference>
<proteinExistence type="predicted"/>
<sequence length="61" mass="7034">MAITQKELNKKKTMAKLLLEAKGKNFDEWLASKYDEVFDENQEAILDALKQSAKTSTHNNY</sequence>
<dbReference type="RefSeq" id="WP_002358222.1">
    <property type="nucleotide sequence ID" value="NZ_AP027138.1"/>
</dbReference>
<keyword evidence="2" id="KW-0614">Plasmid</keyword>
<evidence type="ECO:0000313" key="3">
    <source>
        <dbReference type="Proteomes" id="UP000244140"/>
    </source>
</evidence>
<evidence type="ECO:0000313" key="4">
    <source>
        <dbReference type="Proteomes" id="UP001222182"/>
    </source>
</evidence>
<name>A0A1Q1FR41_ENTFL</name>
<accession>A0A1Q1FR41</accession>
<geneLocation type="plasmid" evidence="2 4">
    <name>unnamed2</name>
</geneLocation>
<evidence type="ECO:0000313" key="1">
    <source>
        <dbReference type="EMBL" id="PTN72712.1"/>
    </source>
</evidence>
<reference evidence="1 3" key="1">
    <citation type="submission" date="2018-04" db="EMBL/GenBank/DDBJ databases">
        <authorList>
            <person name="Van Tyne D."/>
        </authorList>
    </citation>
    <scope>NUCLEOTIDE SEQUENCE [LARGE SCALE GENOMIC DNA]</scope>
    <source>
        <strain evidence="1 3">B2535</strain>
    </source>
</reference>
<dbReference type="AlphaFoldDB" id="A0A1Q1FR41"/>
<evidence type="ECO:0008006" key="5">
    <source>
        <dbReference type="Google" id="ProtNLM"/>
    </source>
</evidence>
<gene>
    <name evidence="1" type="ORF">DAI13_17305</name>
    <name evidence="2" type="ORF">P0083_16340</name>
</gene>
<dbReference type="Proteomes" id="UP001222182">
    <property type="component" value="Plasmid unnamed2"/>
</dbReference>
<dbReference type="EMBL" id="PZZH01000003">
    <property type="protein sequence ID" value="PTN72712.1"/>
    <property type="molecule type" value="Genomic_DNA"/>
</dbReference>
<dbReference type="Proteomes" id="UP000244140">
    <property type="component" value="Unassembled WGS sequence"/>
</dbReference>
<dbReference type="GeneID" id="60894975"/>
<organism evidence="1 3">
    <name type="scientific">Enterococcus faecalis</name>
    <name type="common">Streptococcus faecalis</name>
    <dbReference type="NCBI Taxonomy" id="1351"/>
    <lineage>
        <taxon>Bacteria</taxon>
        <taxon>Bacillati</taxon>
        <taxon>Bacillota</taxon>
        <taxon>Bacilli</taxon>
        <taxon>Lactobacillales</taxon>
        <taxon>Enterococcaceae</taxon>
        <taxon>Enterococcus</taxon>
    </lineage>
</organism>
<evidence type="ECO:0000313" key="2">
    <source>
        <dbReference type="EMBL" id="WER44440.1"/>
    </source>
</evidence>